<dbReference type="InterPro" id="IPR050430">
    <property type="entry name" value="Peptidase_S1"/>
</dbReference>
<reference evidence="15" key="1">
    <citation type="journal article" date="2023" name="Genome Biol. Evol.">
        <title>Long-read-based Genome Assembly of Drosophila gunungcola Reveals Fewer Chemosensory Genes in Flower-breeding Species.</title>
        <authorList>
            <person name="Negi A."/>
            <person name="Liao B.Y."/>
            <person name="Yeh S.D."/>
        </authorList>
    </citation>
    <scope>NUCLEOTIDE SEQUENCE</scope>
    <source>
        <strain evidence="15">Sukarami</strain>
    </source>
</reference>
<dbReference type="GO" id="GO:0005576">
    <property type="term" value="C:extracellular region"/>
    <property type="evidence" value="ECO:0007669"/>
    <property type="project" value="UniProtKB-SubCell"/>
</dbReference>
<keyword evidence="7 12" id="KW-0720">Serine protease</keyword>
<dbReference type="CDD" id="cd00190">
    <property type="entry name" value="Tryp_SPc"/>
    <property type="match status" value="2"/>
</dbReference>
<dbReference type="PANTHER" id="PTHR24276">
    <property type="entry name" value="POLYSERASE-RELATED"/>
    <property type="match status" value="1"/>
</dbReference>
<feature type="domain" description="Peptidase S1" evidence="14">
    <location>
        <begin position="24"/>
        <end position="231"/>
    </location>
</feature>
<dbReference type="EC" id="3.4.21.4" evidence="11"/>
<organism evidence="15 16">
    <name type="scientific">Drosophila gunungcola</name>
    <name type="common">fruit fly</name>
    <dbReference type="NCBI Taxonomy" id="103775"/>
    <lineage>
        <taxon>Eukaryota</taxon>
        <taxon>Metazoa</taxon>
        <taxon>Ecdysozoa</taxon>
        <taxon>Arthropoda</taxon>
        <taxon>Hexapoda</taxon>
        <taxon>Insecta</taxon>
        <taxon>Pterygota</taxon>
        <taxon>Neoptera</taxon>
        <taxon>Endopterygota</taxon>
        <taxon>Diptera</taxon>
        <taxon>Brachycera</taxon>
        <taxon>Muscomorpha</taxon>
        <taxon>Ephydroidea</taxon>
        <taxon>Drosophilidae</taxon>
        <taxon>Drosophila</taxon>
        <taxon>Sophophora</taxon>
    </lineage>
</organism>
<keyword evidence="4 12" id="KW-0645">Protease</keyword>
<evidence type="ECO:0000256" key="6">
    <source>
        <dbReference type="ARBA" id="ARBA00022801"/>
    </source>
</evidence>
<dbReference type="GO" id="GO:0004252">
    <property type="term" value="F:serine-type endopeptidase activity"/>
    <property type="evidence" value="ECO:0007669"/>
    <property type="project" value="UniProtKB-EC"/>
</dbReference>
<gene>
    <name evidence="15" type="ORF">M5D96_004324</name>
</gene>
<evidence type="ECO:0000256" key="4">
    <source>
        <dbReference type="ARBA" id="ARBA00022670"/>
    </source>
</evidence>
<comment type="subcellular location">
    <subcellularLocation>
        <location evidence="1">Secreted</location>
        <location evidence="1">Extracellular space</location>
    </subcellularLocation>
</comment>
<dbReference type="EMBL" id="JAMKOV010000002">
    <property type="protein sequence ID" value="KAI8043000.1"/>
    <property type="molecule type" value="Genomic_DNA"/>
</dbReference>
<feature type="signal peptide" evidence="13">
    <location>
        <begin position="1"/>
        <end position="17"/>
    </location>
</feature>
<sequence>MFVQWIFLISSATLISSKWSPARIVGGHLVSIESVPWQASLLKADEHYCGAVIYSKTVVLTAAHCVKDPSPSLYSVRVGSSSSIIGGQVVKASKVLKHDKFSQPFELSNDIAVIQLQSSLQMGVGVSSIPLADTSPRPGSSVSVSGWGKTGLFKEGSELLLETTVAIVDQNACQKSHYGRISKDMICAAALVKDSCNGDSGGPLVSRGKLWIFVISSVSLISSKWIPERIVGGQSVSIESVPWQAALLKNGVQCCGAAIYSEDYIITAAHCVQYGGPGSFSVRVGSDYSHSGGQVVRVSKILSHEGYSRRLSNDIAVIRLQSSLTMSSSVSNIPLANSSPPNGYPASVSGWGALGYYEKLAQSLSGVTVKIVDHKMCSESYNGYITEDMICAAAPGKDACTGDSGGPLVSNGRLVGIVSFGNDCAHPDYPGVYANVAVLRTWILSAIQKLE</sequence>
<keyword evidence="16" id="KW-1185">Reference proteome</keyword>
<dbReference type="InterPro" id="IPR033116">
    <property type="entry name" value="TRYPSIN_SER"/>
</dbReference>
<keyword evidence="5 13" id="KW-0732">Signal</keyword>
<comment type="similarity">
    <text evidence="2">Belongs to the peptidase S1 family.</text>
</comment>
<dbReference type="AlphaFoldDB" id="A0A9P9YTS9"/>
<keyword evidence="6 12" id="KW-0378">Hydrolase</keyword>
<evidence type="ECO:0000256" key="2">
    <source>
        <dbReference type="ARBA" id="ARBA00007664"/>
    </source>
</evidence>
<evidence type="ECO:0000256" key="1">
    <source>
        <dbReference type="ARBA" id="ARBA00004239"/>
    </source>
</evidence>
<evidence type="ECO:0000256" key="3">
    <source>
        <dbReference type="ARBA" id="ARBA00022525"/>
    </source>
</evidence>
<evidence type="ECO:0000256" key="10">
    <source>
        <dbReference type="ARBA" id="ARBA00036320"/>
    </source>
</evidence>
<evidence type="ECO:0000256" key="12">
    <source>
        <dbReference type="RuleBase" id="RU363034"/>
    </source>
</evidence>
<evidence type="ECO:0000256" key="7">
    <source>
        <dbReference type="ARBA" id="ARBA00022825"/>
    </source>
</evidence>
<dbReference type="PROSITE" id="PS00134">
    <property type="entry name" value="TRYPSIN_HIS"/>
    <property type="match status" value="1"/>
</dbReference>
<feature type="domain" description="Peptidase S1" evidence="14">
    <location>
        <begin position="230"/>
        <end position="448"/>
    </location>
</feature>
<evidence type="ECO:0000313" key="16">
    <source>
        <dbReference type="Proteomes" id="UP001059596"/>
    </source>
</evidence>
<dbReference type="PROSITE" id="PS00135">
    <property type="entry name" value="TRYPSIN_SER"/>
    <property type="match status" value="1"/>
</dbReference>
<evidence type="ECO:0000256" key="8">
    <source>
        <dbReference type="ARBA" id="ARBA00023145"/>
    </source>
</evidence>
<dbReference type="Gene3D" id="2.40.10.10">
    <property type="entry name" value="Trypsin-like serine proteases"/>
    <property type="match status" value="3"/>
</dbReference>
<keyword evidence="3" id="KW-0964">Secreted</keyword>
<dbReference type="InterPro" id="IPR001314">
    <property type="entry name" value="Peptidase_S1A"/>
</dbReference>
<dbReference type="InterPro" id="IPR043504">
    <property type="entry name" value="Peptidase_S1_PA_chymotrypsin"/>
</dbReference>
<dbReference type="InterPro" id="IPR001254">
    <property type="entry name" value="Trypsin_dom"/>
</dbReference>
<dbReference type="Pfam" id="PF00089">
    <property type="entry name" value="Trypsin"/>
    <property type="match status" value="2"/>
</dbReference>
<evidence type="ECO:0000256" key="5">
    <source>
        <dbReference type="ARBA" id="ARBA00022729"/>
    </source>
</evidence>
<dbReference type="FunFam" id="2.40.10.10:FF:000068">
    <property type="entry name" value="transmembrane protease serine 2"/>
    <property type="match status" value="1"/>
</dbReference>
<dbReference type="PRINTS" id="PR00722">
    <property type="entry name" value="CHYMOTRYPSIN"/>
</dbReference>
<evidence type="ECO:0000259" key="14">
    <source>
        <dbReference type="PROSITE" id="PS50240"/>
    </source>
</evidence>
<comment type="catalytic activity">
    <reaction evidence="10">
        <text>Preferential cleavage: Arg-|-Xaa, Lys-|-Xaa.</text>
        <dbReference type="EC" id="3.4.21.4"/>
    </reaction>
</comment>
<keyword evidence="9" id="KW-1015">Disulfide bond</keyword>
<dbReference type="SUPFAM" id="SSF50494">
    <property type="entry name" value="Trypsin-like serine proteases"/>
    <property type="match status" value="2"/>
</dbReference>
<evidence type="ECO:0000313" key="15">
    <source>
        <dbReference type="EMBL" id="KAI8043000.1"/>
    </source>
</evidence>
<dbReference type="GO" id="GO:0006508">
    <property type="term" value="P:proteolysis"/>
    <property type="evidence" value="ECO:0007669"/>
    <property type="project" value="UniProtKB-KW"/>
</dbReference>
<dbReference type="SMART" id="SM00020">
    <property type="entry name" value="Tryp_SPc"/>
    <property type="match status" value="2"/>
</dbReference>
<evidence type="ECO:0000256" key="11">
    <source>
        <dbReference type="ARBA" id="ARBA00038868"/>
    </source>
</evidence>
<feature type="chain" id="PRO_5040199323" description="trypsin" evidence="13">
    <location>
        <begin position="18"/>
        <end position="451"/>
    </location>
</feature>
<keyword evidence="8" id="KW-0865">Zymogen</keyword>
<dbReference type="FunFam" id="2.40.10.10:FF:000077">
    <property type="entry name" value="Predicted protein"/>
    <property type="match status" value="1"/>
</dbReference>
<evidence type="ECO:0000256" key="9">
    <source>
        <dbReference type="ARBA" id="ARBA00023157"/>
    </source>
</evidence>
<protein>
    <recommendedName>
        <fullName evidence="11">trypsin</fullName>
        <ecNumber evidence="11">3.4.21.4</ecNumber>
    </recommendedName>
</protein>
<dbReference type="InterPro" id="IPR009003">
    <property type="entry name" value="Peptidase_S1_PA"/>
</dbReference>
<dbReference type="Proteomes" id="UP001059596">
    <property type="component" value="Unassembled WGS sequence"/>
</dbReference>
<name>A0A9P9YTS9_9MUSC</name>
<evidence type="ECO:0000256" key="13">
    <source>
        <dbReference type="SAM" id="SignalP"/>
    </source>
</evidence>
<comment type="caution">
    <text evidence="15">The sequence shown here is derived from an EMBL/GenBank/DDBJ whole genome shotgun (WGS) entry which is preliminary data.</text>
</comment>
<dbReference type="PANTHER" id="PTHR24276:SF91">
    <property type="entry name" value="AT26814P-RELATED"/>
    <property type="match status" value="1"/>
</dbReference>
<dbReference type="PROSITE" id="PS50240">
    <property type="entry name" value="TRYPSIN_DOM"/>
    <property type="match status" value="2"/>
</dbReference>
<accession>A0A9P9YTS9</accession>
<proteinExistence type="inferred from homology"/>
<dbReference type="InterPro" id="IPR018114">
    <property type="entry name" value="TRYPSIN_HIS"/>
</dbReference>